<gene>
    <name evidence="1" type="ORF">GU90_14615</name>
</gene>
<proteinExistence type="predicted"/>
<evidence type="ECO:0000313" key="1">
    <source>
        <dbReference type="EMBL" id="KEI43569.1"/>
    </source>
</evidence>
<reference evidence="1 2" key="1">
    <citation type="submission" date="2014-06" db="EMBL/GenBank/DDBJ databases">
        <title>Saccharopolyspora rectivirgula DSM-43113 Genome sequencing.</title>
        <authorList>
            <person name="Barrera C."/>
            <person name="Millon L."/>
            <person name="Rognon B."/>
            <person name="Zaugg C."/>
            <person name="Monod M."/>
        </authorList>
    </citation>
    <scope>NUCLEOTIDE SEQUENCE [LARGE SCALE GENOMIC DNA]</scope>
    <source>
        <strain evidence="1 2">DSM 43113</strain>
    </source>
</reference>
<dbReference type="AlphaFoldDB" id="A0A073B7B8"/>
<accession>A0A073B7B8</accession>
<protein>
    <recommendedName>
        <fullName evidence="3">Tyr recombinase domain-containing protein</fullName>
    </recommendedName>
</protein>
<evidence type="ECO:0000313" key="2">
    <source>
        <dbReference type="Proteomes" id="UP000031419"/>
    </source>
</evidence>
<evidence type="ECO:0008006" key="3">
    <source>
        <dbReference type="Google" id="ProtNLM"/>
    </source>
</evidence>
<dbReference type="EMBL" id="JNVU01000037">
    <property type="protein sequence ID" value="KEI43569.1"/>
    <property type="molecule type" value="Genomic_DNA"/>
</dbReference>
<comment type="caution">
    <text evidence="1">The sequence shown here is derived from an EMBL/GenBank/DDBJ whole genome shotgun (WGS) entry which is preliminary data.</text>
</comment>
<organism evidence="1 2">
    <name type="scientific">Saccharopolyspora rectivirgula</name>
    <dbReference type="NCBI Taxonomy" id="28042"/>
    <lineage>
        <taxon>Bacteria</taxon>
        <taxon>Bacillati</taxon>
        <taxon>Actinomycetota</taxon>
        <taxon>Actinomycetes</taxon>
        <taxon>Pseudonocardiales</taxon>
        <taxon>Pseudonocardiaceae</taxon>
        <taxon>Saccharopolyspora</taxon>
    </lineage>
</organism>
<sequence>MLYHPALYRGPRRGELCGLDGTDVATHFSLINVVNQLAEVDCEVEETKPKPQAGSRTIGLDRASGEAVRLHLLRK</sequence>
<keyword evidence="2" id="KW-1185">Reference proteome</keyword>
<name>A0A073B7B8_9PSEU</name>
<dbReference type="Proteomes" id="UP000031419">
    <property type="component" value="Unassembled WGS sequence"/>
</dbReference>